<dbReference type="PROSITE" id="PS00134">
    <property type="entry name" value="TRYPSIN_HIS"/>
    <property type="match status" value="1"/>
</dbReference>
<dbReference type="Proteomes" id="UP000024635">
    <property type="component" value="Unassembled WGS sequence"/>
</dbReference>
<keyword evidence="1" id="KW-1015">Disulfide bond</keyword>
<dbReference type="PANTHER" id="PTHR24260:SF136">
    <property type="entry name" value="GH08193P-RELATED"/>
    <property type="match status" value="1"/>
</dbReference>
<dbReference type="InterPro" id="IPR033116">
    <property type="entry name" value="TRYPSIN_SER"/>
</dbReference>
<keyword evidence="2" id="KW-0378">Hydrolase</keyword>
<dbReference type="PRINTS" id="PR00722">
    <property type="entry name" value="CHYMOTRYPSIN"/>
</dbReference>
<dbReference type="InterPro" id="IPR001314">
    <property type="entry name" value="Peptidase_S1A"/>
</dbReference>
<proteinExistence type="predicted"/>
<dbReference type="STRING" id="53326.A0A016VQP5"/>
<dbReference type="Gene3D" id="2.40.10.10">
    <property type="entry name" value="Trypsin-like serine proteases"/>
    <property type="match status" value="1"/>
</dbReference>
<dbReference type="InterPro" id="IPR051333">
    <property type="entry name" value="CLIP_Serine_Protease"/>
</dbReference>
<dbReference type="AlphaFoldDB" id="A0A016VQP5"/>
<evidence type="ECO:0000313" key="6">
    <source>
        <dbReference type="Proteomes" id="UP000024635"/>
    </source>
</evidence>
<dbReference type="InterPro" id="IPR018114">
    <property type="entry name" value="TRYPSIN_HIS"/>
</dbReference>
<dbReference type="InterPro" id="IPR001254">
    <property type="entry name" value="Trypsin_dom"/>
</dbReference>
<keyword evidence="2" id="KW-0720">Serine protease</keyword>
<keyword evidence="3" id="KW-0732">Signal</keyword>
<comment type="caution">
    <text evidence="5">The sequence shown here is derived from an EMBL/GenBank/DDBJ whole genome shotgun (WGS) entry which is preliminary data.</text>
</comment>
<dbReference type="EMBL" id="JARK01001342">
    <property type="protein sequence ID" value="EYC29372.1"/>
    <property type="molecule type" value="Genomic_DNA"/>
</dbReference>
<sequence>MNVGVLLIIAHLVLCDRLMMRENEELKRNCGAYTLNQRNSYKSFGGRNVAPNEFPWLAKIFTRRGDNYVLCAGVQISSRHIMTAAHCVMTYDEELNSMQCLYRKERRRFQRNFLPVQNFSIYVGTRCNFPESCMPRHEAVKLWAHEQWDECDLSHDIALIELKNNVPILESSPVCLPEENTKIAQLLHSAGSGMDSTITSGNKYARGMQVVNLRRKSENKTLAMITTRGQSSAMCGGDSGGPLFQFNTRGQYTAVGVVSGALVECGEENFNNENFFADVRQHLAWICSRTGVCPISVRTNAPSIVNTAPVVQSYSQNARPSNTFFTWNQGSNSANNFNQQSNWFYLNDQTKRVMYLNQQSNGIYSNMWSNPNYFNQRSYPGYNHLY</sequence>
<keyword evidence="6" id="KW-1185">Reference proteome</keyword>
<dbReference type="OrthoDB" id="7754674at2759"/>
<organism evidence="5 6">
    <name type="scientific">Ancylostoma ceylanicum</name>
    <dbReference type="NCBI Taxonomy" id="53326"/>
    <lineage>
        <taxon>Eukaryota</taxon>
        <taxon>Metazoa</taxon>
        <taxon>Ecdysozoa</taxon>
        <taxon>Nematoda</taxon>
        <taxon>Chromadorea</taxon>
        <taxon>Rhabditida</taxon>
        <taxon>Rhabditina</taxon>
        <taxon>Rhabditomorpha</taxon>
        <taxon>Strongyloidea</taxon>
        <taxon>Ancylostomatidae</taxon>
        <taxon>Ancylostomatinae</taxon>
        <taxon>Ancylostoma</taxon>
    </lineage>
</organism>
<evidence type="ECO:0000259" key="4">
    <source>
        <dbReference type="PROSITE" id="PS50240"/>
    </source>
</evidence>
<feature type="signal peptide" evidence="3">
    <location>
        <begin position="1"/>
        <end position="15"/>
    </location>
</feature>
<dbReference type="PROSITE" id="PS50240">
    <property type="entry name" value="TRYPSIN_DOM"/>
    <property type="match status" value="1"/>
</dbReference>
<dbReference type="Pfam" id="PF00089">
    <property type="entry name" value="Trypsin"/>
    <property type="match status" value="1"/>
</dbReference>
<evidence type="ECO:0000313" key="5">
    <source>
        <dbReference type="EMBL" id="EYC29372.1"/>
    </source>
</evidence>
<name>A0A016VQP5_9BILA</name>
<accession>A0A016VQP5</accession>
<evidence type="ECO:0000256" key="3">
    <source>
        <dbReference type="SAM" id="SignalP"/>
    </source>
</evidence>
<evidence type="ECO:0000256" key="1">
    <source>
        <dbReference type="ARBA" id="ARBA00023157"/>
    </source>
</evidence>
<gene>
    <name evidence="5" type="primary">Acey_s0006.g2944</name>
    <name evidence="5" type="ORF">Y032_0006g2944</name>
</gene>
<protein>
    <recommendedName>
        <fullName evidence="4">Peptidase S1 domain-containing protein</fullName>
    </recommendedName>
</protein>
<dbReference type="PROSITE" id="PS00135">
    <property type="entry name" value="TRYPSIN_SER"/>
    <property type="match status" value="1"/>
</dbReference>
<dbReference type="SMART" id="SM00020">
    <property type="entry name" value="Tryp_SPc"/>
    <property type="match status" value="1"/>
</dbReference>
<feature type="domain" description="Peptidase S1" evidence="4">
    <location>
        <begin position="43"/>
        <end position="291"/>
    </location>
</feature>
<dbReference type="GO" id="GO:0006508">
    <property type="term" value="P:proteolysis"/>
    <property type="evidence" value="ECO:0007669"/>
    <property type="project" value="UniProtKB-KW"/>
</dbReference>
<dbReference type="InterPro" id="IPR009003">
    <property type="entry name" value="Peptidase_S1_PA"/>
</dbReference>
<dbReference type="SUPFAM" id="SSF50494">
    <property type="entry name" value="Trypsin-like serine proteases"/>
    <property type="match status" value="1"/>
</dbReference>
<dbReference type="GO" id="GO:0004252">
    <property type="term" value="F:serine-type endopeptidase activity"/>
    <property type="evidence" value="ECO:0007669"/>
    <property type="project" value="InterPro"/>
</dbReference>
<keyword evidence="2" id="KW-0645">Protease</keyword>
<dbReference type="PANTHER" id="PTHR24260">
    <property type="match status" value="1"/>
</dbReference>
<evidence type="ECO:0000256" key="2">
    <source>
        <dbReference type="RuleBase" id="RU363034"/>
    </source>
</evidence>
<feature type="chain" id="PRO_5012520023" description="Peptidase S1 domain-containing protein" evidence="3">
    <location>
        <begin position="16"/>
        <end position="386"/>
    </location>
</feature>
<reference evidence="6" key="1">
    <citation type="journal article" date="2015" name="Nat. Genet.">
        <title>The genome and transcriptome of the zoonotic hookworm Ancylostoma ceylanicum identify infection-specific gene families.</title>
        <authorList>
            <person name="Schwarz E.M."/>
            <person name="Hu Y."/>
            <person name="Antoshechkin I."/>
            <person name="Miller M.M."/>
            <person name="Sternberg P.W."/>
            <person name="Aroian R.V."/>
        </authorList>
    </citation>
    <scope>NUCLEOTIDE SEQUENCE</scope>
    <source>
        <strain evidence="6">HY135</strain>
    </source>
</reference>
<dbReference type="InterPro" id="IPR043504">
    <property type="entry name" value="Peptidase_S1_PA_chymotrypsin"/>
</dbReference>